<gene>
    <name evidence="2" type="ORF">PIB30_097271</name>
</gene>
<dbReference type="EMBL" id="JASCZI010123206">
    <property type="protein sequence ID" value="MED6165195.1"/>
    <property type="molecule type" value="Genomic_DNA"/>
</dbReference>
<sequence>MQNYVPFKIAFPPKVFFETCVGLTHPTEISSSNSPLEVSDGSIDEKFDGNSVGHNPTENPTIISVFLVVAAGVETSDGEQERPTGSIALRQESTTFAPVRA</sequence>
<protein>
    <submittedName>
        <fullName evidence="2">Uncharacterized protein</fullName>
    </submittedName>
</protein>
<evidence type="ECO:0000256" key="1">
    <source>
        <dbReference type="SAM" id="MobiDB-lite"/>
    </source>
</evidence>
<feature type="region of interest" description="Disordered" evidence="1">
    <location>
        <begin position="28"/>
        <end position="56"/>
    </location>
</feature>
<dbReference type="Proteomes" id="UP001341840">
    <property type="component" value="Unassembled WGS sequence"/>
</dbReference>
<comment type="caution">
    <text evidence="2">The sequence shown here is derived from an EMBL/GenBank/DDBJ whole genome shotgun (WGS) entry which is preliminary data.</text>
</comment>
<evidence type="ECO:0000313" key="3">
    <source>
        <dbReference type="Proteomes" id="UP001341840"/>
    </source>
</evidence>
<evidence type="ECO:0000313" key="2">
    <source>
        <dbReference type="EMBL" id="MED6165195.1"/>
    </source>
</evidence>
<keyword evidence="3" id="KW-1185">Reference proteome</keyword>
<accession>A0ABU6UV42</accession>
<reference evidence="2 3" key="1">
    <citation type="journal article" date="2023" name="Plants (Basel)">
        <title>Bridging the Gap: Combining Genomics and Transcriptomics Approaches to Understand Stylosanthes scabra, an Orphan Legume from the Brazilian Caatinga.</title>
        <authorList>
            <person name="Ferreira-Neto J.R.C."/>
            <person name="da Silva M.D."/>
            <person name="Binneck E."/>
            <person name="de Melo N.F."/>
            <person name="da Silva R.H."/>
            <person name="de Melo A.L.T.M."/>
            <person name="Pandolfi V."/>
            <person name="Bustamante F.O."/>
            <person name="Brasileiro-Vidal A.C."/>
            <person name="Benko-Iseppon A.M."/>
        </authorList>
    </citation>
    <scope>NUCLEOTIDE SEQUENCE [LARGE SCALE GENOMIC DNA]</scope>
    <source>
        <tissue evidence="2">Leaves</tissue>
    </source>
</reference>
<name>A0ABU6UV42_9FABA</name>
<organism evidence="2 3">
    <name type="scientific">Stylosanthes scabra</name>
    <dbReference type="NCBI Taxonomy" id="79078"/>
    <lineage>
        <taxon>Eukaryota</taxon>
        <taxon>Viridiplantae</taxon>
        <taxon>Streptophyta</taxon>
        <taxon>Embryophyta</taxon>
        <taxon>Tracheophyta</taxon>
        <taxon>Spermatophyta</taxon>
        <taxon>Magnoliopsida</taxon>
        <taxon>eudicotyledons</taxon>
        <taxon>Gunneridae</taxon>
        <taxon>Pentapetalae</taxon>
        <taxon>rosids</taxon>
        <taxon>fabids</taxon>
        <taxon>Fabales</taxon>
        <taxon>Fabaceae</taxon>
        <taxon>Papilionoideae</taxon>
        <taxon>50 kb inversion clade</taxon>
        <taxon>dalbergioids sensu lato</taxon>
        <taxon>Dalbergieae</taxon>
        <taxon>Pterocarpus clade</taxon>
        <taxon>Stylosanthes</taxon>
    </lineage>
</organism>
<proteinExistence type="predicted"/>